<dbReference type="GO" id="GO:0003676">
    <property type="term" value="F:nucleic acid binding"/>
    <property type="evidence" value="ECO:0007669"/>
    <property type="project" value="InterPro"/>
</dbReference>
<reference evidence="4" key="1">
    <citation type="submission" date="2018-05" db="EMBL/GenBank/DDBJ databases">
        <title>Leptospira yasudae sp. nov. and Leptospira stimsonii sp. nov., two pathogenic species of the genus Leptospira isolated from environmental sources.</title>
        <authorList>
            <person name="Casanovas-Massana A."/>
            <person name="Hamond C."/>
            <person name="Santos L.A."/>
            <person name="Hacker K.P."/>
            <person name="Balassiano I."/>
            <person name="Medeiros M.A."/>
            <person name="Reis M.G."/>
            <person name="Ko A.I."/>
            <person name="Wunder E.A."/>
        </authorList>
    </citation>
    <scope>NUCLEOTIDE SEQUENCE [LARGE SCALE GENOMIC DNA]</scope>
    <source>
        <strain evidence="4">Yale</strain>
    </source>
</reference>
<dbReference type="InterPro" id="IPR003509">
    <property type="entry name" value="UPF0102_YraN-like"/>
</dbReference>
<dbReference type="PANTHER" id="PTHR34039">
    <property type="entry name" value="UPF0102 PROTEIN YRAN"/>
    <property type="match status" value="1"/>
</dbReference>
<dbReference type="HAMAP" id="MF_00048">
    <property type="entry name" value="UPF0102"/>
    <property type="match status" value="1"/>
</dbReference>
<dbReference type="PANTHER" id="PTHR34039:SF1">
    <property type="entry name" value="UPF0102 PROTEIN YRAN"/>
    <property type="match status" value="1"/>
</dbReference>
<accession>A0A396Z4M8</accession>
<evidence type="ECO:0000256" key="1">
    <source>
        <dbReference type="ARBA" id="ARBA00006738"/>
    </source>
</evidence>
<dbReference type="InterPro" id="IPR011335">
    <property type="entry name" value="Restrct_endonuc-II-like"/>
</dbReference>
<dbReference type="InterPro" id="IPR011856">
    <property type="entry name" value="tRNA_endonuc-like_dom_sf"/>
</dbReference>
<name>A0A396Z4M8_9LEPT</name>
<dbReference type="OrthoDB" id="9802516at2"/>
<evidence type="ECO:0000256" key="2">
    <source>
        <dbReference type="HAMAP-Rule" id="MF_00048"/>
    </source>
</evidence>
<protein>
    <recommendedName>
        <fullName evidence="2">UPF0102 protein DLM75_08335</fullName>
    </recommendedName>
</protein>
<evidence type="ECO:0000313" key="3">
    <source>
        <dbReference type="EMBL" id="RHX90421.1"/>
    </source>
</evidence>
<evidence type="ECO:0000313" key="4">
    <source>
        <dbReference type="Proteomes" id="UP000265798"/>
    </source>
</evidence>
<organism evidence="3 4">
    <name type="scientific">Leptospira stimsonii</name>
    <dbReference type="NCBI Taxonomy" id="2202203"/>
    <lineage>
        <taxon>Bacteria</taxon>
        <taxon>Pseudomonadati</taxon>
        <taxon>Spirochaetota</taxon>
        <taxon>Spirochaetia</taxon>
        <taxon>Leptospirales</taxon>
        <taxon>Leptospiraceae</taxon>
        <taxon>Leptospira</taxon>
    </lineage>
</organism>
<dbReference type="Gene3D" id="3.40.1350.10">
    <property type="match status" value="1"/>
</dbReference>
<dbReference type="AlphaFoldDB" id="A0A396Z4M8"/>
<gene>
    <name evidence="3" type="ORF">DLM75_08335</name>
</gene>
<dbReference type="SUPFAM" id="SSF52980">
    <property type="entry name" value="Restriction endonuclease-like"/>
    <property type="match status" value="1"/>
</dbReference>
<dbReference type="Proteomes" id="UP000265798">
    <property type="component" value="Unassembled WGS sequence"/>
</dbReference>
<proteinExistence type="inferred from homology"/>
<dbReference type="EMBL" id="QHCT01000002">
    <property type="protein sequence ID" value="RHX90421.1"/>
    <property type="molecule type" value="Genomic_DNA"/>
</dbReference>
<comment type="similarity">
    <text evidence="1 2">Belongs to the UPF0102 family.</text>
</comment>
<dbReference type="RefSeq" id="WP_118968083.1">
    <property type="nucleotide sequence ID" value="NZ_QHCT01000002.1"/>
</dbReference>
<dbReference type="NCBIfam" id="NF009157">
    <property type="entry name" value="PRK12497.4-3"/>
    <property type="match status" value="1"/>
</dbReference>
<dbReference type="Pfam" id="PF02021">
    <property type="entry name" value="UPF0102"/>
    <property type="match status" value="1"/>
</dbReference>
<comment type="caution">
    <text evidence="3">The sequence shown here is derived from an EMBL/GenBank/DDBJ whole genome shotgun (WGS) entry which is preliminary data.</text>
</comment>
<sequence length="116" mass="13603">MLDSRKQKGIEGENLACDFLVSIGHKILKRNFRFSRFEIDIISSKGEELHFVEVKNWKESGTFDPRFSLNQAKQSRMRKAAEAFLVQDLSFQNHFVSFDLVFINSKKGCEYYPQLF</sequence>